<feature type="non-terminal residue" evidence="1">
    <location>
        <position position="15"/>
    </location>
</feature>
<sequence length="15" mass="1659">MKHPVNASGVLSYQK</sequence>
<evidence type="ECO:0000313" key="2">
    <source>
        <dbReference type="Proteomes" id="UP001054945"/>
    </source>
</evidence>
<dbReference type="Proteomes" id="UP001054945">
    <property type="component" value="Unassembled WGS sequence"/>
</dbReference>
<name>A0AAV4U1R4_CAEEX</name>
<accession>A0AAV4U1R4</accession>
<proteinExistence type="predicted"/>
<organism evidence="1 2">
    <name type="scientific">Caerostris extrusa</name>
    <name type="common">Bark spider</name>
    <name type="synonym">Caerostris bankana</name>
    <dbReference type="NCBI Taxonomy" id="172846"/>
    <lineage>
        <taxon>Eukaryota</taxon>
        <taxon>Metazoa</taxon>
        <taxon>Ecdysozoa</taxon>
        <taxon>Arthropoda</taxon>
        <taxon>Chelicerata</taxon>
        <taxon>Arachnida</taxon>
        <taxon>Araneae</taxon>
        <taxon>Araneomorphae</taxon>
        <taxon>Entelegynae</taxon>
        <taxon>Araneoidea</taxon>
        <taxon>Araneidae</taxon>
        <taxon>Caerostris</taxon>
    </lineage>
</organism>
<comment type="caution">
    <text evidence="1">The sequence shown here is derived from an EMBL/GenBank/DDBJ whole genome shotgun (WGS) entry which is preliminary data.</text>
</comment>
<keyword evidence="2" id="KW-1185">Reference proteome</keyword>
<evidence type="ECO:0000313" key="1">
    <source>
        <dbReference type="EMBL" id="GIY51734.1"/>
    </source>
</evidence>
<dbReference type="EMBL" id="BPLR01012152">
    <property type="protein sequence ID" value="GIY51734.1"/>
    <property type="molecule type" value="Genomic_DNA"/>
</dbReference>
<protein>
    <submittedName>
        <fullName evidence="1">Uncharacterized protein</fullName>
    </submittedName>
</protein>
<reference evidence="1 2" key="1">
    <citation type="submission" date="2021-06" db="EMBL/GenBank/DDBJ databases">
        <title>Caerostris extrusa draft genome.</title>
        <authorList>
            <person name="Kono N."/>
            <person name="Arakawa K."/>
        </authorList>
    </citation>
    <scope>NUCLEOTIDE SEQUENCE [LARGE SCALE GENOMIC DNA]</scope>
</reference>
<gene>
    <name evidence="1" type="ORF">CEXT_229531</name>
</gene>